<protein>
    <submittedName>
        <fullName evidence="2">DUF1876 domain-containing protein</fullName>
    </submittedName>
</protein>
<evidence type="ECO:0000313" key="2">
    <source>
        <dbReference type="EMBL" id="MFD0922278.1"/>
    </source>
</evidence>
<gene>
    <name evidence="2" type="ORF">ACFQ16_21240</name>
</gene>
<name>A0ABW3FXF8_9PSEU</name>
<feature type="region of interest" description="Disordered" evidence="1">
    <location>
        <begin position="28"/>
        <end position="48"/>
    </location>
</feature>
<dbReference type="InterPro" id="IPR038070">
    <property type="entry name" value="Rv2632c-like_sf"/>
</dbReference>
<dbReference type="Gene3D" id="3.30.160.240">
    <property type="entry name" value="Rv1738"/>
    <property type="match status" value="1"/>
</dbReference>
<sequence>MNETRQISLNMQVVEAGAKTTADVGFTTSSGMALHGHGTARRHPDDPDVPQIGDEIAVARALFELAHKLLDTAAHEIGERMHRRVHLPA</sequence>
<evidence type="ECO:0000256" key="1">
    <source>
        <dbReference type="SAM" id="MobiDB-lite"/>
    </source>
</evidence>
<dbReference type="RefSeq" id="WP_263248944.1">
    <property type="nucleotide sequence ID" value="NZ_BAABLT010000004.1"/>
</dbReference>
<dbReference type="SUPFAM" id="SSF143212">
    <property type="entry name" value="Rv2632c-like"/>
    <property type="match status" value="1"/>
</dbReference>
<reference evidence="3" key="1">
    <citation type="journal article" date="2019" name="Int. J. Syst. Evol. Microbiol.">
        <title>The Global Catalogue of Microorganisms (GCM) 10K type strain sequencing project: providing services to taxonomists for standard genome sequencing and annotation.</title>
        <authorList>
            <consortium name="The Broad Institute Genomics Platform"/>
            <consortium name="The Broad Institute Genome Sequencing Center for Infectious Disease"/>
            <person name="Wu L."/>
            <person name="Ma J."/>
        </authorList>
    </citation>
    <scope>NUCLEOTIDE SEQUENCE [LARGE SCALE GENOMIC DNA]</scope>
    <source>
        <strain evidence="3">CCUG 56401</strain>
    </source>
</reference>
<accession>A0ABW3FXF8</accession>
<organism evidence="2 3">
    <name type="scientific">Saccharopolyspora rosea</name>
    <dbReference type="NCBI Taxonomy" id="524884"/>
    <lineage>
        <taxon>Bacteria</taxon>
        <taxon>Bacillati</taxon>
        <taxon>Actinomycetota</taxon>
        <taxon>Actinomycetes</taxon>
        <taxon>Pseudonocardiales</taxon>
        <taxon>Pseudonocardiaceae</taxon>
        <taxon>Saccharopolyspora</taxon>
    </lineage>
</organism>
<keyword evidence="3" id="KW-1185">Reference proteome</keyword>
<proteinExistence type="predicted"/>
<dbReference type="EMBL" id="JBHTIW010000019">
    <property type="protein sequence ID" value="MFD0922278.1"/>
    <property type="molecule type" value="Genomic_DNA"/>
</dbReference>
<comment type="caution">
    <text evidence="2">The sequence shown here is derived from an EMBL/GenBank/DDBJ whole genome shotgun (WGS) entry which is preliminary data.</text>
</comment>
<evidence type="ECO:0000313" key="3">
    <source>
        <dbReference type="Proteomes" id="UP001597018"/>
    </source>
</evidence>
<dbReference type="InterPro" id="IPR015057">
    <property type="entry name" value="Rv2632c-like"/>
</dbReference>
<dbReference type="Pfam" id="PF08962">
    <property type="entry name" value="Rv2632c-like"/>
    <property type="match status" value="1"/>
</dbReference>
<dbReference type="Proteomes" id="UP001597018">
    <property type="component" value="Unassembled WGS sequence"/>
</dbReference>